<evidence type="ECO:0000313" key="2">
    <source>
        <dbReference type="EMBL" id="NJC27956.1"/>
    </source>
</evidence>
<keyword evidence="3" id="KW-1185">Reference proteome</keyword>
<organism evidence="2 3">
    <name type="scientific">Neolewinella antarctica</name>
    <dbReference type="NCBI Taxonomy" id="442734"/>
    <lineage>
        <taxon>Bacteria</taxon>
        <taxon>Pseudomonadati</taxon>
        <taxon>Bacteroidota</taxon>
        <taxon>Saprospiria</taxon>
        <taxon>Saprospirales</taxon>
        <taxon>Lewinellaceae</taxon>
        <taxon>Neolewinella</taxon>
    </lineage>
</organism>
<dbReference type="RefSeq" id="WP_168039541.1">
    <property type="nucleotide sequence ID" value="NZ_JAATJH010000007.1"/>
</dbReference>
<protein>
    <recommendedName>
        <fullName evidence="1">Glycosyl transferase family 28 C-terminal domain-containing protein</fullName>
    </recommendedName>
</protein>
<evidence type="ECO:0000313" key="3">
    <source>
        <dbReference type="Proteomes" id="UP000770785"/>
    </source>
</evidence>
<dbReference type="EMBL" id="JAATJH010000007">
    <property type="protein sequence ID" value="NJC27956.1"/>
    <property type="molecule type" value="Genomic_DNA"/>
</dbReference>
<proteinExistence type="predicted"/>
<feature type="domain" description="Glycosyl transferase family 28 C-terminal" evidence="1">
    <location>
        <begin position="244"/>
        <end position="299"/>
    </location>
</feature>
<dbReference type="InterPro" id="IPR007235">
    <property type="entry name" value="Glyco_trans_28_C"/>
</dbReference>
<dbReference type="Gene3D" id="3.40.50.2000">
    <property type="entry name" value="Glycogen Phosphorylase B"/>
    <property type="match status" value="1"/>
</dbReference>
<gene>
    <name evidence="2" type="ORF">GGR27_003475</name>
</gene>
<dbReference type="Pfam" id="PF04101">
    <property type="entry name" value="Glyco_tran_28_C"/>
    <property type="match status" value="1"/>
</dbReference>
<evidence type="ECO:0000259" key="1">
    <source>
        <dbReference type="Pfam" id="PF04101"/>
    </source>
</evidence>
<name>A0ABX0XF50_9BACT</name>
<dbReference type="Proteomes" id="UP000770785">
    <property type="component" value="Unassembled WGS sequence"/>
</dbReference>
<dbReference type="SUPFAM" id="SSF53756">
    <property type="entry name" value="UDP-Glycosyltransferase/glycogen phosphorylase"/>
    <property type="match status" value="1"/>
</dbReference>
<comment type="caution">
    <text evidence="2">The sequence shown here is derived from an EMBL/GenBank/DDBJ whole genome shotgun (WGS) entry which is preliminary data.</text>
</comment>
<accession>A0ABX0XF50</accession>
<reference evidence="2 3" key="1">
    <citation type="submission" date="2020-03" db="EMBL/GenBank/DDBJ databases">
        <title>Genomic Encyclopedia of Type Strains, Phase IV (KMG-IV): sequencing the most valuable type-strain genomes for metagenomic binning, comparative biology and taxonomic classification.</title>
        <authorList>
            <person name="Goeker M."/>
        </authorList>
    </citation>
    <scope>NUCLEOTIDE SEQUENCE [LARGE SCALE GENOMIC DNA]</scope>
    <source>
        <strain evidence="2 3">DSM 105096</strain>
    </source>
</reference>
<sequence>MPQRTLLCILDWGLGHASRCLALLDHPILAGDVVFVASSGTARAFLQRERPDLKVYELPSYAVRYPTSNMPLNVALQLPKWARVAWRERRVTAKLVQQLSIDRVVSDNRFGCYAASVPSIFLTHQLHPITNFAPASWLYRRYLRQFDEFWVPDGADRSLSGKLADPTGYANVRFLGPLSRLRPVREVKKSIGILCLLSGPEPMRGRLEKLLVKSLGDIEGQHYLIRGVPGGQQEIKTDNLTTIDFAGAKEIASLVAKAEHIVCRSGYSTLMDLAALQVATKVILIPTPGQTEQEYLARTQVQCFGGQRFQLAQKNITARAIRQILAI</sequence>